<keyword evidence="3" id="KW-1185">Reference proteome</keyword>
<name>A0A345XPJ1_9ACTN</name>
<dbReference type="PRINTS" id="PR01490">
    <property type="entry name" value="RTXTOXIND"/>
</dbReference>
<reference evidence="2 3" key="1">
    <citation type="submission" date="2018-07" db="EMBL/GenBank/DDBJ databases">
        <title>Draft genome of the type strain Streptomyces armeniacus ATCC 15676.</title>
        <authorList>
            <person name="Labana P."/>
            <person name="Gosse J.T."/>
            <person name="Boddy C.N."/>
        </authorList>
    </citation>
    <scope>NUCLEOTIDE SEQUENCE [LARGE SCALE GENOMIC DNA]</scope>
    <source>
        <strain evidence="2 3">ATCC 15676</strain>
    </source>
</reference>
<evidence type="ECO:0000313" key="3">
    <source>
        <dbReference type="Proteomes" id="UP000254425"/>
    </source>
</evidence>
<feature type="transmembrane region" description="Helical" evidence="1">
    <location>
        <begin position="29"/>
        <end position="47"/>
    </location>
</feature>
<keyword evidence="1" id="KW-0812">Transmembrane</keyword>
<dbReference type="AlphaFoldDB" id="A0A345XPJ1"/>
<dbReference type="Proteomes" id="UP000254425">
    <property type="component" value="Chromosome"/>
</dbReference>
<dbReference type="PANTHER" id="PTHR30386:SF17">
    <property type="entry name" value="ALKALINE PROTEASE SECRETION PROTEIN APRE"/>
    <property type="match status" value="1"/>
</dbReference>
<dbReference type="Gene3D" id="2.40.50.100">
    <property type="match status" value="1"/>
</dbReference>
<keyword evidence="1" id="KW-1133">Transmembrane helix</keyword>
<proteinExistence type="predicted"/>
<gene>
    <name evidence="2" type="ORF">DVA86_13770</name>
</gene>
<dbReference type="RefSeq" id="WP_208878473.1">
    <property type="nucleotide sequence ID" value="NZ_CP031320.1"/>
</dbReference>
<dbReference type="PANTHER" id="PTHR30386">
    <property type="entry name" value="MEMBRANE FUSION SUBUNIT OF EMRAB-TOLC MULTIDRUG EFFLUX PUMP"/>
    <property type="match status" value="1"/>
</dbReference>
<sequence>MQFRRQALARQQLPDELELPVRYARPQGLLVLVVVLLIVGGGGAWAVTGSVSGRVDAPGILTYGQGSHTVQSPVGGQVTKVYAREGRFVKAGAALVRVRTRDGDRAVRALDAGRVSSLRAGLGTIVSTGSHVATVERTGEQEGKARELRAILYVPAGSAASVPKGAAVDLTVQSAPRQQYGVLRGTVESVGSAPQSREQIAAFLGDAQLGEEFTRGERPVPVVVRLRKSPGATGRYEWSTSRGSSHPLSSMTLADGSVRLAAQRPVDWLIP</sequence>
<dbReference type="SUPFAM" id="SSF51230">
    <property type="entry name" value="Single hybrid motif"/>
    <property type="match status" value="1"/>
</dbReference>
<keyword evidence="1" id="KW-0472">Membrane</keyword>
<accession>A0A345XPJ1</accession>
<evidence type="ECO:0000313" key="2">
    <source>
        <dbReference type="EMBL" id="AXK33557.1"/>
    </source>
</evidence>
<dbReference type="InterPro" id="IPR011053">
    <property type="entry name" value="Single_hybrid_motif"/>
</dbReference>
<protein>
    <submittedName>
        <fullName evidence="2">HlyD family efflux transporter periplasmic adaptor subunit</fullName>
    </submittedName>
</protein>
<dbReference type="KEGG" id="sarm:DVA86_13770"/>
<evidence type="ECO:0000256" key="1">
    <source>
        <dbReference type="SAM" id="Phobius"/>
    </source>
</evidence>
<dbReference type="EMBL" id="CP031320">
    <property type="protein sequence ID" value="AXK33557.1"/>
    <property type="molecule type" value="Genomic_DNA"/>
</dbReference>
<dbReference type="InterPro" id="IPR050739">
    <property type="entry name" value="MFP"/>
</dbReference>
<organism evidence="2 3">
    <name type="scientific">Streptomyces armeniacus</name>
    <dbReference type="NCBI Taxonomy" id="83291"/>
    <lineage>
        <taxon>Bacteria</taxon>
        <taxon>Bacillati</taxon>
        <taxon>Actinomycetota</taxon>
        <taxon>Actinomycetes</taxon>
        <taxon>Kitasatosporales</taxon>
        <taxon>Streptomycetaceae</taxon>
        <taxon>Streptomyces</taxon>
    </lineage>
</organism>